<sequence>MVIKMYQVMIVDDEHKNVLLLQKAVAWGEYGFCVCATAEDGKEAMEKYHQFYPDVILVDIRMPIMDGLELIRELRKIDQKVILLVISAYDDFKYAQAAISLGVSGYILKPVNRRELKATLLKIYDELKQSKVDSAAFSQLQITIRYQKVGAQLQELLGSLGTYKECRELSALFQSGREFRMAYVLDQGFSFERLELHSVIEDFFCYKQNEKSVGLFPAVQSKEIADGFSKYTDWEGLNLILYLSLPICSKEELPMRYRQMQELAKSCFYVEGSAILEEGRQTDRLLRDIRQIATPEQIERFVFDGQVNPLILAVEDAFAEARENDVNPDILREKSIYFLIQIKQDLTKVYGEATFSILRHIDYPKIASFHYYQPLKCFLQKVLSDCESQLHELWAEKGKNSLIFRAISYTDNNCYSPDFMVQQVASHVGLSKNYFLTIFRQEMGQRFWDYVTGLRMERAKQLLRETDKTVYEISIMVGYESEYHFSRKFKQIIGMKASEYRRNTVNSDN</sequence>
<dbReference type="Pfam" id="PF00072">
    <property type="entry name" value="Response_reg"/>
    <property type="match status" value="1"/>
</dbReference>
<evidence type="ECO:0000259" key="11">
    <source>
        <dbReference type="PROSITE" id="PS01124"/>
    </source>
</evidence>
<evidence type="ECO:0000256" key="5">
    <source>
        <dbReference type="ARBA" id="ARBA00023012"/>
    </source>
</evidence>
<organism evidence="13 14">
    <name type="scientific">Parablautia muri</name>
    <dbReference type="NCBI Taxonomy" id="2320879"/>
    <lineage>
        <taxon>Bacteria</taxon>
        <taxon>Bacillati</taxon>
        <taxon>Bacillota</taxon>
        <taxon>Clostridia</taxon>
        <taxon>Lachnospirales</taxon>
        <taxon>Lachnospiraceae</taxon>
        <taxon>Parablautia</taxon>
    </lineage>
</organism>
<accession>A0A9X5GTN6</accession>
<dbReference type="GO" id="GO:0005737">
    <property type="term" value="C:cytoplasm"/>
    <property type="evidence" value="ECO:0007669"/>
    <property type="project" value="UniProtKB-SubCell"/>
</dbReference>
<proteinExistence type="predicted"/>
<dbReference type="Pfam" id="PF12833">
    <property type="entry name" value="HTH_18"/>
    <property type="match status" value="1"/>
</dbReference>
<dbReference type="AlphaFoldDB" id="A0A9X5GTN6"/>
<evidence type="ECO:0000256" key="2">
    <source>
        <dbReference type="ARBA" id="ARBA00018672"/>
    </source>
</evidence>
<dbReference type="GO" id="GO:0000160">
    <property type="term" value="P:phosphorelay signal transduction system"/>
    <property type="evidence" value="ECO:0007669"/>
    <property type="project" value="UniProtKB-KW"/>
</dbReference>
<keyword evidence="5" id="KW-0902">Two-component regulatory system</keyword>
<dbReference type="SUPFAM" id="SSF46689">
    <property type="entry name" value="Homeodomain-like"/>
    <property type="match status" value="1"/>
</dbReference>
<feature type="domain" description="HTH araC/xylS-type" evidence="11">
    <location>
        <begin position="404"/>
        <end position="503"/>
    </location>
</feature>
<dbReference type="SUPFAM" id="SSF52172">
    <property type="entry name" value="CheY-like"/>
    <property type="match status" value="1"/>
</dbReference>
<dbReference type="EMBL" id="QZDT01000074">
    <property type="protein sequence ID" value="NBJ95243.1"/>
    <property type="molecule type" value="Genomic_DNA"/>
</dbReference>
<dbReference type="CDD" id="cd17536">
    <property type="entry name" value="REC_YesN-like"/>
    <property type="match status" value="1"/>
</dbReference>
<dbReference type="InterPro" id="IPR009057">
    <property type="entry name" value="Homeodomain-like_sf"/>
</dbReference>
<dbReference type="PANTHER" id="PTHR42713">
    <property type="entry name" value="HISTIDINE KINASE-RELATED"/>
    <property type="match status" value="1"/>
</dbReference>
<dbReference type="OrthoDB" id="9794370at2"/>
<dbReference type="SMART" id="SM00448">
    <property type="entry name" value="REC"/>
    <property type="match status" value="1"/>
</dbReference>
<dbReference type="PANTHER" id="PTHR42713:SF3">
    <property type="entry name" value="TRANSCRIPTIONAL REGULATORY PROTEIN HPTR"/>
    <property type="match status" value="1"/>
</dbReference>
<dbReference type="Proteomes" id="UP001154420">
    <property type="component" value="Unassembled WGS sequence"/>
</dbReference>
<dbReference type="PROSITE" id="PS00041">
    <property type="entry name" value="HTH_ARAC_FAMILY_1"/>
    <property type="match status" value="1"/>
</dbReference>
<dbReference type="InterPro" id="IPR018060">
    <property type="entry name" value="HTH_AraC"/>
</dbReference>
<reference evidence="13" key="1">
    <citation type="submission" date="2018-09" db="EMBL/GenBank/DDBJ databases">
        <title>Murine metabolic-syndrome-specific gut microbial biobank.</title>
        <authorList>
            <person name="Liu C."/>
        </authorList>
    </citation>
    <scope>NUCLEOTIDE SEQUENCE</scope>
    <source>
        <strain evidence="13">D42-62</strain>
    </source>
</reference>
<evidence type="ECO:0000259" key="12">
    <source>
        <dbReference type="PROSITE" id="PS50110"/>
    </source>
</evidence>
<evidence type="ECO:0000256" key="1">
    <source>
        <dbReference type="ARBA" id="ARBA00004496"/>
    </source>
</evidence>
<dbReference type="GO" id="GO:0043565">
    <property type="term" value="F:sequence-specific DNA binding"/>
    <property type="evidence" value="ECO:0007669"/>
    <property type="project" value="InterPro"/>
</dbReference>
<evidence type="ECO:0000313" key="14">
    <source>
        <dbReference type="Proteomes" id="UP001154420"/>
    </source>
</evidence>
<comment type="function">
    <text evidence="9">May play the central regulatory role in sporulation. It may be an element of the effector pathway responsible for the activation of sporulation genes in response to nutritional stress. Spo0A may act in concert with spo0H (a sigma factor) to control the expression of some genes that are critical to the sporulation process.</text>
</comment>
<keyword evidence="7" id="KW-0238">DNA-binding</keyword>
<keyword evidence="4 10" id="KW-0597">Phosphoprotein</keyword>
<feature type="domain" description="Response regulatory" evidence="12">
    <location>
        <begin position="7"/>
        <end position="124"/>
    </location>
</feature>
<dbReference type="GO" id="GO:0003700">
    <property type="term" value="F:DNA-binding transcription factor activity"/>
    <property type="evidence" value="ECO:0007669"/>
    <property type="project" value="InterPro"/>
</dbReference>
<dbReference type="SMART" id="SM00342">
    <property type="entry name" value="HTH_ARAC"/>
    <property type="match status" value="1"/>
</dbReference>
<comment type="subcellular location">
    <subcellularLocation>
        <location evidence="1">Cytoplasm</location>
    </subcellularLocation>
</comment>
<dbReference type="Gene3D" id="1.10.10.60">
    <property type="entry name" value="Homeodomain-like"/>
    <property type="match status" value="2"/>
</dbReference>
<dbReference type="InterPro" id="IPR051552">
    <property type="entry name" value="HptR"/>
</dbReference>
<dbReference type="InterPro" id="IPR001789">
    <property type="entry name" value="Sig_transdc_resp-reg_receiver"/>
</dbReference>
<keyword evidence="6" id="KW-0805">Transcription regulation</keyword>
<dbReference type="PROSITE" id="PS01124">
    <property type="entry name" value="HTH_ARAC_FAMILY_2"/>
    <property type="match status" value="1"/>
</dbReference>
<dbReference type="InterPro" id="IPR011006">
    <property type="entry name" value="CheY-like_superfamily"/>
</dbReference>
<feature type="modified residue" description="4-aspartylphosphate" evidence="10">
    <location>
        <position position="59"/>
    </location>
</feature>
<dbReference type="RefSeq" id="WP_160562162.1">
    <property type="nucleotide sequence ID" value="NZ_QZDT01000074.1"/>
</dbReference>
<dbReference type="InterPro" id="IPR018062">
    <property type="entry name" value="HTH_AraC-typ_CS"/>
</dbReference>
<dbReference type="PROSITE" id="PS50110">
    <property type="entry name" value="RESPONSE_REGULATORY"/>
    <property type="match status" value="1"/>
</dbReference>
<gene>
    <name evidence="13" type="ORF">D5281_22530</name>
</gene>
<protein>
    <recommendedName>
        <fullName evidence="2">Stage 0 sporulation protein A homolog</fullName>
    </recommendedName>
</protein>
<evidence type="ECO:0000256" key="7">
    <source>
        <dbReference type="ARBA" id="ARBA00023125"/>
    </source>
</evidence>
<evidence type="ECO:0000256" key="4">
    <source>
        <dbReference type="ARBA" id="ARBA00022553"/>
    </source>
</evidence>
<keyword evidence="8" id="KW-0804">Transcription</keyword>
<evidence type="ECO:0000256" key="6">
    <source>
        <dbReference type="ARBA" id="ARBA00023015"/>
    </source>
</evidence>
<evidence type="ECO:0000256" key="10">
    <source>
        <dbReference type="PROSITE-ProRule" id="PRU00169"/>
    </source>
</evidence>
<comment type="caution">
    <text evidence="13">The sequence shown here is derived from an EMBL/GenBank/DDBJ whole genome shotgun (WGS) entry which is preliminary data.</text>
</comment>
<name>A0A9X5GTN6_9FIRM</name>
<keyword evidence="3" id="KW-0963">Cytoplasm</keyword>
<evidence type="ECO:0000256" key="3">
    <source>
        <dbReference type="ARBA" id="ARBA00022490"/>
    </source>
</evidence>
<evidence type="ECO:0000256" key="8">
    <source>
        <dbReference type="ARBA" id="ARBA00023163"/>
    </source>
</evidence>
<evidence type="ECO:0000313" key="13">
    <source>
        <dbReference type="EMBL" id="NBJ95243.1"/>
    </source>
</evidence>
<keyword evidence="14" id="KW-1185">Reference proteome</keyword>
<evidence type="ECO:0000256" key="9">
    <source>
        <dbReference type="ARBA" id="ARBA00024867"/>
    </source>
</evidence>
<dbReference type="Gene3D" id="3.40.50.2300">
    <property type="match status" value="1"/>
</dbReference>